<gene>
    <name evidence="1" type="ORF">KUF71_004478</name>
</gene>
<dbReference type="Pfam" id="PF06869">
    <property type="entry name" value="DUF1258"/>
    <property type="match status" value="1"/>
</dbReference>
<dbReference type="EMBL" id="JAHWGI010000279">
    <property type="protein sequence ID" value="KAK3911570.1"/>
    <property type="molecule type" value="Genomic_DNA"/>
</dbReference>
<protein>
    <submittedName>
        <fullName evidence="1">Protein TIC 214</fullName>
    </submittedName>
</protein>
<evidence type="ECO:0000313" key="2">
    <source>
        <dbReference type="Proteomes" id="UP001219518"/>
    </source>
</evidence>
<organism evidence="1 2">
    <name type="scientific">Frankliniella fusca</name>
    <dbReference type="NCBI Taxonomy" id="407009"/>
    <lineage>
        <taxon>Eukaryota</taxon>
        <taxon>Metazoa</taxon>
        <taxon>Ecdysozoa</taxon>
        <taxon>Arthropoda</taxon>
        <taxon>Hexapoda</taxon>
        <taxon>Insecta</taxon>
        <taxon>Pterygota</taxon>
        <taxon>Neoptera</taxon>
        <taxon>Paraneoptera</taxon>
        <taxon>Thysanoptera</taxon>
        <taxon>Terebrantia</taxon>
        <taxon>Thripoidea</taxon>
        <taxon>Thripidae</taxon>
        <taxon>Frankliniella</taxon>
    </lineage>
</organism>
<dbReference type="Proteomes" id="UP001219518">
    <property type="component" value="Unassembled WGS sequence"/>
</dbReference>
<evidence type="ECO:0000313" key="1">
    <source>
        <dbReference type="EMBL" id="KAK3911570.1"/>
    </source>
</evidence>
<dbReference type="PANTHER" id="PTHR46579">
    <property type="entry name" value="F5/8 TYPE C DOMAIN-CONTAINING PROTEIN-RELATED"/>
    <property type="match status" value="1"/>
</dbReference>
<comment type="caution">
    <text evidence="1">The sequence shown here is derived from an EMBL/GenBank/DDBJ whole genome shotgun (WGS) entry which is preliminary data.</text>
</comment>
<proteinExistence type="predicted"/>
<dbReference type="InterPro" id="IPR009667">
    <property type="entry name" value="DUF1258"/>
</dbReference>
<keyword evidence="2" id="KW-1185">Reference proteome</keyword>
<reference evidence="1" key="2">
    <citation type="journal article" date="2023" name="BMC Genomics">
        <title>Pest status, molecular evolution, and epigenetic factors derived from the genome assembly of Frankliniella fusca, a thysanopteran phytovirus vector.</title>
        <authorList>
            <person name="Catto M.A."/>
            <person name="Labadie P.E."/>
            <person name="Jacobson A.L."/>
            <person name="Kennedy G.G."/>
            <person name="Srinivasan R."/>
            <person name="Hunt B.G."/>
        </authorList>
    </citation>
    <scope>NUCLEOTIDE SEQUENCE</scope>
    <source>
        <strain evidence="1">PL_HMW_Pooled</strain>
    </source>
</reference>
<accession>A0AAE1L9T3</accession>
<sequence length="914" mass="103327">MNPGDERPSKRAKILRNRYLEEADEDGIGYLSNFSLAHNPSAFSLDPVSLGTLHPTSFVGLCTSSSESAFVTKTSEHTYTGASMLPNVQGAVLDHSIFPGGNIHAGPVCLPTLHGAVYDTHTPLMVGLYSDIKESTASLPSLEIGDLPWDTVSHQFEEPPSQNFQRFAVEDLNDLILEDSAGPNVPEACLYEGAPISPIESVTAILSFMQSEHISNAGLERLLSLISLHLPTPNNFFKSSCELFKLLEGHEKPMNISYYCSMCLKELSSSSVCDSCTDGARSVCLFIHVPLEPQIQRMFKRPHFQEDINYKATRTKQNNDNIEDIYDGVAYKKAEQQFSDGDFNLTLTWNTDGLQVFKSSLMSLWPFYFVINELSPKKRFLTENMLMGGIWCGVTKPHPNLSLKHICHDLKKLENGITTQENAVCKVFVKVLCGTCDAPARAYFLNMKTHSGFYSCHLCLCRGENSIDSGDVTVFPFESNFAPRTLEQYKDNVNFAVLNKVLYNKQLQNDNRCCGIKGPSLLSFIVDDLFSSTSIDSMHCVFLGVTRQLLTLWFDKLYKDEQFSLFSKIKTVNERILAIEPPHFLDRLPDTVDKLVHWKASMFRAFLFHFSLCVLRGILASDYFEHFILLVSGVAMLNSNSISQEDIQIANSLLTSFVQKFEILYGKRHMSHNLHMLLHLGQNVNYLAPLWVTNCFKFEDFNGRLLKLVHGTRHPGLQVLSNLSLVTHLPWLVDNLENSAVQSFCKLLSHKLQLRAAYKIADNVFCIGDAKPLSSKDHWMLSEISQVTMKPTLESVHVFERLYKDGILYVSDNYKKTQRVSSYIKYLFHNSLEIGNIVTFIKLPATSEYFALVKRLQYSAAFPTWNGPRHLYQIHSPHLCIDVVPVCYLQTVLFKVQVSDTLYVSEPINNFELE</sequence>
<dbReference type="PANTHER" id="PTHR46579:SF1">
    <property type="entry name" value="F5_8 TYPE C DOMAIN-CONTAINING PROTEIN"/>
    <property type="match status" value="1"/>
</dbReference>
<dbReference type="AlphaFoldDB" id="A0AAE1L9T3"/>
<reference evidence="1" key="1">
    <citation type="submission" date="2021-07" db="EMBL/GenBank/DDBJ databases">
        <authorList>
            <person name="Catto M.A."/>
            <person name="Jacobson A."/>
            <person name="Kennedy G."/>
            <person name="Labadie P."/>
            <person name="Hunt B.G."/>
            <person name="Srinivasan R."/>
        </authorList>
    </citation>
    <scope>NUCLEOTIDE SEQUENCE</scope>
    <source>
        <strain evidence="1">PL_HMW_Pooled</strain>
        <tissue evidence="1">Head</tissue>
    </source>
</reference>
<name>A0AAE1L9T3_9NEOP</name>